<dbReference type="InterPro" id="IPR051200">
    <property type="entry name" value="Host-pathogen_enzymatic-act"/>
</dbReference>
<name>A0A7Y4IRG2_MYXXA</name>
<dbReference type="InterPro" id="IPR015943">
    <property type="entry name" value="WD40/YVTN_repeat-like_dom_sf"/>
</dbReference>
<dbReference type="Proteomes" id="UP000533080">
    <property type="component" value="Unassembled WGS sequence"/>
</dbReference>
<comment type="caution">
    <text evidence="3">The sequence shown here is derived from an EMBL/GenBank/DDBJ whole genome shotgun (WGS) entry which is preliminary data.</text>
</comment>
<dbReference type="EMBL" id="JABFNT010000369">
    <property type="protein sequence ID" value="NOJ84017.1"/>
    <property type="molecule type" value="Genomic_DNA"/>
</dbReference>
<gene>
    <name evidence="3" type="ORF">HNV28_37915</name>
</gene>
<protein>
    <submittedName>
        <fullName evidence="3">YncE family protein</fullName>
    </submittedName>
</protein>
<organism evidence="3 4">
    <name type="scientific">Myxococcus xanthus</name>
    <dbReference type="NCBI Taxonomy" id="34"/>
    <lineage>
        <taxon>Bacteria</taxon>
        <taxon>Pseudomonadati</taxon>
        <taxon>Myxococcota</taxon>
        <taxon>Myxococcia</taxon>
        <taxon>Myxococcales</taxon>
        <taxon>Cystobacterineae</taxon>
        <taxon>Myxococcaceae</taxon>
        <taxon>Myxococcus</taxon>
    </lineage>
</organism>
<dbReference type="InterPro" id="IPR048433">
    <property type="entry name" value="YNCE-like_beta-prop"/>
</dbReference>
<accession>A0A7Y4IRG2</accession>
<reference evidence="3 4" key="1">
    <citation type="submission" date="2020-05" db="EMBL/GenBank/DDBJ databases">
        <authorList>
            <person name="Whitworth D."/>
        </authorList>
    </citation>
    <scope>NUCLEOTIDE SEQUENCE [LARGE SCALE GENOMIC DNA]</scope>
    <source>
        <strain evidence="3 4">AM005</strain>
    </source>
</reference>
<proteinExistence type="predicted"/>
<dbReference type="PANTHER" id="PTHR47197:SF3">
    <property type="entry name" value="DIHYDRO-HEME D1 DEHYDROGENASE"/>
    <property type="match status" value="1"/>
</dbReference>
<dbReference type="Gene3D" id="2.130.10.10">
    <property type="entry name" value="YVTN repeat-like/Quinoprotein amine dehydrogenase"/>
    <property type="match status" value="1"/>
</dbReference>
<dbReference type="SUPFAM" id="SSF50974">
    <property type="entry name" value="Nitrous oxide reductase, N-terminal domain"/>
    <property type="match status" value="1"/>
</dbReference>
<sequence length="117" mass="13457">MHPPVFVLNSLDADVSVIDPVTWQELRRIPTGKEPHHLYLTPDEKSIVVANALADSLTFIDPVTAQVQRTVRNIVDPYHLRFTPDMKWLITAVNRLDHVDFYRWDGKDLSLVQRVAT</sequence>
<evidence type="ECO:0000256" key="1">
    <source>
        <dbReference type="ARBA" id="ARBA00022729"/>
    </source>
</evidence>
<dbReference type="Pfam" id="PF21783">
    <property type="entry name" value="YNCE"/>
    <property type="match status" value="1"/>
</dbReference>
<dbReference type="InterPro" id="IPR011045">
    <property type="entry name" value="N2O_reductase_N"/>
</dbReference>
<evidence type="ECO:0000313" key="3">
    <source>
        <dbReference type="EMBL" id="NOJ84017.1"/>
    </source>
</evidence>
<keyword evidence="1" id="KW-0732">Signal</keyword>
<feature type="non-terminal residue" evidence="3">
    <location>
        <position position="117"/>
    </location>
</feature>
<evidence type="ECO:0000259" key="2">
    <source>
        <dbReference type="Pfam" id="PF21783"/>
    </source>
</evidence>
<dbReference type="AlphaFoldDB" id="A0A7Y4IRG2"/>
<dbReference type="PANTHER" id="PTHR47197">
    <property type="entry name" value="PROTEIN NIRF"/>
    <property type="match status" value="1"/>
</dbReference>
<feature type="domain" description="YNCE-like beta-propeller" evidence="2">
    <location>
        <begin position="4"/>
        <end position="117"/>
    </location>
</feature>
<evidence type="ECO:0000313" key="4">
    <source>
        <dbReference type="Proteomes" id="UP000533080"/>
    </source>
</evidence>